<dbReference type="SMART" id="SM00181">
    <property type="entry name" value="EGF"/>
    <property type="match status" value="1"/>
</dbReference>
<feature type="disulfide bond" evidence="1">
    <location>
        <begin position="110"/>
        <end position="119"/>
    </location>
</feature>
<dbReference type="SUPFAM" id="SSF57196">
    <property type="entry name" value="EGF/Laminin"/>
    <property type="match status" value="1"/>
</dbReference>
<dbReference type="InterPro" id="IPR000742">
    <property type="entry name" value="EGF"/>
</dbReference>
<evidence type="ECO:0000256" key="1">
    <source>
        <dbReference type="PROSITE-ProRule" id="PRU00076"/>
    </source>
</evidence>
<evidence type="ECO:0000313" key="5">
    <source>
        <dbReference type="Proteomes" id="UP001159405"/>
    </source>
</evidence>
<comment type="caution">
    <text evidence="1">Lacks conserved residue(s) required for the propagation of feature annotation.</text>
</comment>
<evidence type="ECO:0000259" key="3">
    <source>
        <dbReference type="PROSITE" id="PS50948"/>
    </source>
</evidence>
<accession>A0ABN8RTR7</accession>
<keyword evidence="5" id="KW-1185">Reference proteome</keyword>
<dbReference type="Pfam" id="PF00008">
    <property type="entry name" value="EGF"/>
    <property type="match status" value="1"/>
</dbReference>
<keyword evidence="1" id="KW-1015">Disulfide bond</keyword>
<gene>
    <name evidence="4" type="ORF">PLOB_00024530</name>
</gene>
<comment type="caution">
    <text evidence="4">The sequence shown here is derived from an EMBL/GenBank/DDBJ whole genome shotgun (WGS) entry which is preliminary data.</text>
</comment>
<dbReference type="PROSITE" id="PS01186">
    <property type="entry name" value="EGF_2"/>
    <property type="match status" value="1"/>
</dbReference>
<keyword evidence="1" id="KW-0245">EGF-like domain</keyword>
<dbReference type="PROSITE" id="PS50026">
    <property type="entry name" value="EGF_3"/>
    <property type="match status" value="1"/>
</dbReference>
<dbReference type="CDD" id="cd00054">
    <property type="entry name" value="EGF_CA"/>
    <property type="match status" value="1"/>
</dbReference>
<evidence type="ECO:0000313" key="4">
    <source>
        <dbReference type="EMBL" id="CAH3181271.1"/>
    </source>
</evidence>
<dbReference type="PROSITE" id="PS50948">
    <property type="entry name" value="PAN"/>
    <property type="match status" value="1"/>
</dbReference>
<feature type="domain" description="EGF-like" evidence="2">
    <location>
        <begin position="82"/>
        <end position="120"/>
    </location>
</feature>
<dbReference type="Proteomes" id="UP001159405">
    <property type="component" value="Unassembled WGS sequence"/>
</dbReference>
<organism evidence="4 5">
    <name type="scientific">Porites lobata</name>
    <dbReference type="NCBI Taxonomy" id="104759"/>
    <lineage>
        <taxon>Eukaryota</taxon>
        <taxon>Metazoa</taxon>
        <taxon>Cnidaria</taxon>
        <taxon>Anthozoa</taxon>
        <taxon>Hexacorallia</taxon>
        <taxon>Scleractinia</taxon>
        <taxon>Fungiina</taxon>
        <taxon>Poritidae</taxon>
        <taxon>Porites</taxon>
    </lineage>
</organism>
<reference evidence="4 5" key="1">
    <citation type="submission" date="2022-05" db="EMBL/GenBank/DDBJ databases">
        <authorList>
            <consortium name="Genoscope - CEA"/>
            <person name="William W."/>
        </authorList>
    </citation>
    <scope>NUCLEOTIDE SEQUENCE [LARGE SCALE GENOMIC DNA]</scope>
</reference>
<feature type="disulfide bond" evidence="1">
    <location>
        <begin position="91"/>
        <end position="108"/>
    </location>
</feature>
<proteinExistence type="predicted"/>
<dbReference type="EMBL" id="CALNXK010000292">
    <property type="protein sequence ID" value="CAH3181271.1"/>
    <property type="molecule type" value="Genomic_DNA"/>
</dbReference>
<feature type="domain" description="Apple" evidence="3">
    <location>
        <begin position="4"/>
        <end position="86"/>
    </location>
</feature>
<protein>
    <recommendedName>
        <fullName evidence="6">EGF-like domain-containing protein</fullName>
    </recommendedName>
</protein>
<dbReference type="Gene3D" id="2.10.25.10">
    <property type="entry name" value="Laminin"/>
    <property type="match status" value="1"/>
</dbReference>
<evidence type="ECO:0008006" key="6">
    <source>
        <dbReference type="Google" id="ProtNLM"/>
    </source>
</evidence>
<dbReference type="InterPro" id="IPR003609">
    <property type="entry name" value="Pan_app"/>
</dbReference>
<feature type="non-terminal residue" evidence="4">
    <location>
        <position position="1"/>
    </location>
</feature>
<evidence type="ECO:0000259" key="2">
    <source>
        <dbReference type="PROSITE" id="PS50026"/>
    </source>
</evidence>
<name>A0ABN8RTR7_9CNID</name>
<dbReference type="PROSITE" id="PS00022">
    <property type="entry name" value="EGF_1"/>
    <property type="match status" value="1"/>
</dbReference>
<sequence length="280" mass="31277">QDNCRNIKFFGHIEGQALVDHVISSLLVTSGDICQIRCYFVHDCVSFNLGISQTGDLYICELNNSTDQAFLQKREKYTYHETQNSCSSRPCLNNGKCQHGFTAKTFRCLCPAGFEGELCEKAYCGILFEFENGLSCWTLTGNAFDNQPTYGDNSLERGRGPANHKGNWWIGGYENRPSPSHQAGATQGDVPQGTMTSNCFWINGNSLRFLIGGSCYINEIRAELIVDGNVVFRETGDCSESMREKSWNVSGFVGRIAQLRLVDNSSTHYGHINFDHLICQ</sequence>